<reference evidence="2" key="1">
    <citation type="submission" date="2020-01" db="EMBL/GenBank/DDBJ databases">
        <authorList>
            <person name="Meier V. D."/>
            <person name="Meier V D."/>
        </authorList>
    </citation>
    <scope>NUCLEOTIDE SEQUENCE</scope>
    <source>
        <strain evidence="2">HLG_WM_MAG_12</strain>
    </source>
</reference>
<proteinExistence type="predicted"/>
<dbReference type="AlphaFoldDB" id="A0A6S6SPY8"/>
<dbReference type="Gene3D" id="2.130.10.10">
    <property type="entry name" value="YVTN repeat-like/Quinoprotein amine dehydrogenase"/>
    <property type="match status" value="1"/>
</dbReference>
<protein>
    <submittedName>
        <fullName evidence="2">Uncharacterized protein</fullName>
    </submittedName>
</protein>
<organism evidence="2">
    <name type="scientific">uncultured Campylobacterales bacterium</name>
    <dbReference type="NCBI Taxonomy" id="352960"/>
    <lineage>
        <taxon>Bacteria</taxon>
        <taxon>Pseudomonadati</taxon>
        <taxon>Campylobacterota</taxon>
        <taxon>Epsilonproteobacteria</taxon>
        <taxon>Campylobacterales</taxon>
        <taxon>environmental samples</taxon>
    </lineage>
</organism>
<dbReference type="SUPFAM" id="SSF50956">
    <property type="entry name" value="Thermostable phytase (3-phytase)"/>
    <property type="match status" value="1"/>
</dbReference>
<evidence type="ECO:0000256" key="1">
    <source>
        <dbReference type="SAM" id="SignalP"/>
    </source>
</evidence>
<evidence type="ECO:0000313" key="2">
    <source>
        <dbReference type="EMBL" id="CAA6805037.1"/>
    </source>
</evidence>
<feature type="signal peptide" evidence="1">
    <location>
        <begin position="1"/>
        <end position="23"/>
    </location>
</feature>
<gene>
    <name evidence="2" type="ORF">HELGO_WM13117</name>
</gene>
<feature type="chain" id="PRO_5028279877" evidence="1">
    <location>
        <begin position="24"/>
        <end position="318"/>
    </location>
</feature>
<dbReference type="EMBL" id="CACVAW010000018">
    <property type="protein sequence ID" value="CAA6805037.1"/>
    <property type="molecule type" value="Genomic_DNA"/>
</dbReference>
<keyword evidence="1" id="KW-0732">Signal</keyword>
<name>A0A6S6SPY8_9BACT</name>
<sequence>MIKISNLLKGITASLFVTSSLSAAPVISYIPANAYDVSTAVYPGAGEEFSVRSEENAPAGLAFNSDGTKMFVIGFTGDAVVEYTLGTAFDVSTAVYAGAGEEFSVSSQESAPQGLAFNPDGTKMFVIGNNGGAVVEYTLGTAFDVSTAVYTGAGQEFPVSSEESVPASMAFNANGTKMFVTGTTGDAVVEYTVEYVAGTPNGFTEVPANDGSVQGKIDFILDGDTFADVDGDNILDIGTEVTVNNIPAGLTGSITLSAGDTVGTLTLTDNATAHQSSDDVADITFTFDDSAFTTALAASVNGATGPASGGAGVDLLMM</sequence>
<accession>A0A6S6SPY8</accession>
<dbReference type="InterPro" id="IPR015943">
    <property type="entry name" value="WD40/YVTN_repeat-like_dom_sf"/>
</dbReference>